<accession>A0AAV6FRE8</accession>
<feature type="compositionally biased region" description="Basic and acidic residues" evidence="1">
    <location>
        <begin position="121"/>
        <end position="132"/>
    </location>
</feature>
<organism evidence="2 3">
    <name type="scientific">Alosa alosa</name>
    <name type="common">allis shad</name>
    <dbReference type="NCBI Taxonomy" id="278164"/>
    <lineage>
        <taxon>Eukaryota</taxon>
        <taxon>Metazoa</taxon>
        <taxon>Chordata</taxon>
        <taxon>Craniata</taxon>
        <taxon>Vertebrata</taxon>
        <taxon>Euteleostomi</taxon>
        <taxon>Actinopterygii</taxon>
        <taxon>Neopterygii</taxon>
        <taxon>Teleostei</taxon>
        <taxon>Clupei</taxon>
        <taxon>Clupeiformes</taxon>
        <taxon>Clupeoidei</taxon>
        <taxon>Clupeidae</taxon>
        <taxon>Alosa</taxon>
    </lineage>
</organism>
<reference evidence="2" key="1">
    <citation type="submission" date="2020-10" db="EMBL/GenBank/DDBJ databases">
        <title>Chromosome-scale genome assembly of the Allis shad, Alosa alosa.</title>
        <authorList>
            <person name="Margot Z."/>
            <person name="Christophe K."/>
            <person name="Cabau C."/>
            <person name="Louis A."/>
            <person name="Berthelot C."/>
            <person name="Parey E."/>
            <person name="Roest Crollius H."/>
            <person name="Montfort J."/>
            <person name="Robinson-Rechavi M."/>
            <person name="Bucao C."/>
            <person name="Bouchez O."/>
            <person name="Gislard M."/>
            <person name="Lluch J."/>
            <person name="Milhes M."/>
            <person name="Lampietro C."/>
            <person name="Lopez Roques C."/>
            <person name="Donnadieu C."/>
            <person name="Braasch I."/>
            <person name="Desvignes T."/>
            <person name="Postlethwait J."/>
            <person name="Bobe J."/>
            <person name="Guiguen Y."/>
        </authorList>
    </citation>
    <scope>NUCLEOTIDE SEQUENCE</scope>
    <source>
        <strain evidence="2">M-15738</strain>
        <tissue evidence="2">Blood</tissue>
    </source>
</reference>
<proteinExistence type="predicted"/>
<dbReference type="PANTHER" id="PTHR14889">
    <property type="entry name" value="RCG36411"/>
    <property type="match status" value="1"/>
</dbReference>
<dbReference type="EMBL" id="JADWDJ010000021">
    <property type="protein sequence ID" value="KAG5263692.1"/>
    <property type="molecule type" value="Genomic_DNA"/>
</dbReference>
<evidence type="ECO:0000313" key="2">
    <source>
        <dbReference type="EMBL" id="KAG5263692.1"/>
    </source>
</evidence>
<dbReference type="PANTHER" id="PTHR14889:SF2">
    <property type="entry name" value="GENE 6377-RELATED"/>
    <property type="match status" value="1"/>
</dbReference>
<protein>
    <submittedName>
        <fullName evidence="2">Uncharacterized protein</fullName>
    </submittedName>
</protein>
<evidence type="ECO:0000256" key="1">
    <source>
        <dbReference type="SAM" id="MobiDB-lite"/>
    </source>
</evidence>
<feature type="region of interest" description="Disordered" evidence="1">
    <location>
        <begin position="110"/>
        <end position="137"/>
    </location>
</feature>
<feature type="compositionally biased region" description="Polar residues" evidence="1">
    <location>
        <begin position="110"/>
        <end position="120"/>
    </location>
</feature>
<dbReference type="Proteomes" id="UP000823561">
    <property type="component" value="Chromosome 21"/>
</dbReference>
<evidence type="ECO:0000313" key="3">
    <source>
        <dbReference type="Proteomes" id="UP000823561"/>
    </source>
</evidence>
<dbReference type="Pfam" id="PF15133">
    <property type="entry name" value="TASL"/>
    <property type="match status" value="1"/>
</dbReference>
<dbReference type="InterPro" id="IPR027869">
    <property type="entry name" value="TASL"/>
</dbReference>
<keyword evidence="3" id="KW-1185">Reference proteome</keyword>
<dbReference type="GO" id="GO:0034121">
    <property type="term" value="P:regulation of toll-like receptor signaling pathway"/>
    <property type="evidence" value="ECO:0007669"/>
    <property type="project" value="InterPro"/>
</dbReference>
<dbReference type="AlphaFoldDB" id="A0AAV6FRE8"/>
<name>A0AAV6FRE8_9TELE</name>
<comment type="caution">
    <text evidence="2">The sequence shown here is derived from an EMBL/GenBank/DDBJ whole genome shotgun (WGS) entry which is preliminary data.</text>
</comment>
<sequence length="269" mass="29835">MLAEGFLRVLCYKDSTESGPDAHGFSSTQSIHFEWPGGHQRHKQAQRAVALKEEVEQVDFELGTVQSMGGGAVSIPKPTIFRSSPEPYPRCTPQGPLQPTSLYTQFCSSLPQRGQQQTNNDFREQDDYRPGEDAPALPLIDPIRRRLEAVAPDHGYLAMDSSITLQGGEPLTNSMLNGYLESKLTEVYSQYLQERLVRPGTSPRWSLLAPLPPGYVVQQLSHQVALEQGLEVDEARSLVLSYMHTQGGDSRAVSSHFSSPVLRISELEK</sequence>
<gene>
    <name evidence="2" type="ORF">AALO_G00267570</name>
</gene>